<keyword evidence="2" id="KW-1133">Transmembrane helix</keyword>
<gene>
    <name evidence="3" type="ORF">RFI_00643</name>
</gene>
<reference evidence="3 4" key="1">
    <citation type="journal article" date="2013" name="Curr. Biol.">
        <title>The Genome of the Foraminiferan Reticulomyxa filosa.</title>
        <authorList>
            <person name="Glockner G."/>
            <person name="Hulsmann N."/>
            <person name="Schleicher M."/>
            <person name="Noegel A.A."/>
            <person name="Eichinger L."/>
            <person name="Gallinger C."/>
            <person name="Pawlowski J."/>
            <person name="Sierra R."/>
            <person name="Euteneuer U."/>
            <person name="Pillet L."/>
            <person name="Moustafa A."/>
            <person name="Platzer M."/>
            <person name="Groth M."/>
            <person name="Szafranski K."/>
            <person name="Schliwa M."/>
        </authorList>
    </citation>
    <scope>NUCLEOTIDE SEQUENCE [LARGE SCALE GENOMIC DNA]</scope>
</reference>
<dbReference type="GO" id="GO:0016301">
    <property type="term" value="F:kinase activity"/>
    <property type="evidence" value="ECO:0007669"/>
    <property type="project" value="UniProtKB-KW"/>
</dbReference>
<organism evidence="3 4">
    <name type="scientific">Reticulomyxa filosa</name>
    <dbReference type="NCBI Taxonomy" id="46433"/>
    <lineage>
        <taxon>Eukaryota</taxon>
        <taxon>Sar</taxon>
        <taxon>Rhizaria</taxon>
        <taxon>Retaria</taxon>
        <taxon>Foraminifera</taxon>
        <taxon>Monothalamids</taxon>
        <taxon>Reticulomyxidae</taxon>
        <taxon>Reticulomyxa</taxon>
    </lineage>
</organism>
<feature type="compositionally biased region" description="Low complexity" evidence="1">
    <location>
        <begin position="299"/>
        <end position="328"/>
    </location>
</feature>
<feature type="transmembrane region" description="Helical" evidence="2">
    <location>
        <begin position="368"/>
        <end position="385"/>
    </location>
</feature>
<evidence type="ECO:0000256" key="1">
    <source>
        <dbReference type="SAM" id="MobiDB-lite"/>
    </source>
</evidence>
<protein>
    <submittedName>
        <fullName evidence="3">Protein kinase, Atypical group</fullName>
    </submittedName>
</protein>
<feature type="region of interest" description="Disordered" evidence="1">
    <location>
        <begin position="292"/>
        <end position="328"/>
    </location>
</feature>
<evidence type="ECO:0000313" key="4">
    <source>
        <dbReference type="Proteomes" id="UP000023152"/>
    </source>
</evidence>
<accession>X6PEA2</accession>
<keyword evidence="3" id="KW-0418">Kinase</keyword>
<dbReference type="AlphaFoldDB" id="X6PEA2"/>
<dbReference type="Proteomes" id="UP000023152">
    <property type="component" value="Unassembled WGS sequence"/>
</dbReference>
<sequence>MKQLTQLNGYLQEFQNFVMLNMYNPLKQNIFNSGSSHFILTTSSEEEKYESKEEKKSETKKRIQESVTELQQKLLFFDFCLRICNATIRKEDIHKIWNEFVLREADPIKQAFLEFFQNAIDCECVLRTHFTLRNILASNGEMITDPPKFDSQSLVHQFNKESFSEGVIRYIIKALLPTLSFKQMIQSEFNVWKDYFTWVNVKDGHFHFRTIGESCYILYDTKVDGLSSLWEIIFQAQNSNVSQMAQSLLKNIHTHLDPTVNVLQLYENFVAVCMNHANHAKAMSLSSQDLSGTFSQTTSDDNNNSNGNNSSNNRNNNNNSNDECDSFSSSLIPKSNRIKLYCTTNEEAKTIIQRCFQCLNMAICNVRFNIYFIYLFIFFIVCYKYDVVHDVYVV</sequence>
<comment type="caution">
    <text evidence="3">The sequence shown here is derived from an EMBL/GenBank/DDBJ whole genome shotgun (WGS) entry which is preliminary data.</text>
</comment>
<proteinExistence type="predicted"/>
<keyword evidence="3" id="KW-0808">Transferase</keyword>
<dbReference type="EMBL" id="ASPP01000688">
    <property type="protein sequence ID" value="ETO36418.1"/>
    <property type="molecule type" value="Genomic_DNA"/>
</dbReference>
<keyword evidence="2" id="KW-0812">Transmembrane</keyword>
<keyword evidence="4" id="KW-1185">Reference proteome</keyword>
<evidence type="ECO:0000313" key="3">
    <source>
        <dbReference type="EMBL" id="ETO36418.1"/>
    </source>
</evidence>
<evidence type="ECO:0000256" key="2">
    <source>
        <dbReference type="SAM" id="Phobius"/>
    </source>
</evidence>
<keyword evidence="2" id="KW-0472">Membrane</keyword>
<name>X6PEA2_RETFI</name>